<comment type="similarity">
    <text evidence="5 6">Belongs to the class I-like SAM-binding methyltransferase superfamily. C5-methyltransferase family.</text>
</comment>
<keyword evidence="9" id="KW-1185">Reference proteome</keyword>
<dbReference type="PROSITE" id="PS51679">
    <property type="entry name" value="SAM_MT_C5"/>
    <property type="match status" value="1"/>
</dbReference>
<sequence>MKPFAIDLFCGAGGMSEGILQAGFHILFSSDINEDVERTYRNRHDQLGLIQGVNTFFKRTDIRELPSSEIIKSIQNLKMFQNKPFPKIDAIFGGPPCQGFSRAGLRKKDDPRNTLFKEYLRIINDLRPSYVVMENVEGFNDSRLDGFVGVKGTAYPDNSLVPEILRNEFSKIGYNTLPPQVLDSSDFGVPQRRRRVIFIGYLNTVKPPTYPTSTTPNETEKVTVLDAISDLIVNQNSKLNLNKLSKYQTESHRGRTKTFSGKSVDYNGEIYNHDQSRHNELITERFSLFREGESSAVLVKRIKSEGIDLRQYPSLLKECERKLTDYTAQQIIDLFKTGNISDEFLDALLTKKSNRFRLNRYSVAPTMVTLPDDFLTPFEHRIPTVREMARIQSFDDSFIFLGKRTTGGPRRKVEVPQYTQVGNAVPPLLARAIALEIMKAIQLNETALQLSTT</sequence>
<dbReference type="GO" id="GO:0003677">
    <property type="term" value="F:DNA binding"/>
    <property type="evidence" value="ECO:0007669"/>
    <property type="project" value="TreeGrafter"/>
</dbReference>
<evidence type="ECO:0000256" key="1">
    <source>
        <dbReference type="ARBA" id="ARBA00022603"/>
    </source>
</evidence>
<dbReference type="AlphaFoldDB" id="A0A4R4EAD1"/>
<accession>A0A4R4EAD1</accession>
<evidence type="ECO:0000256" key="4">
    <source>
        <dbReference type="ARBA" id="ARBA00022747"/>
    </source>
</evidence>
<dbReference type="EC" id="2.1.1.37" evidence="7"/>
<comment type="catalytic activity">
    <reaction evidence="7">
        <text>a 2'-deoxycytidine in DNA + S-adenosyl-L-methionine = a 5-methyl-2'-deoxycytidine in DNA + S-adenosyl-L-homocysteine + H(+)</text>
        <dbReference type="Rhea" id="RHEA:13681"/>
        <dbReference type="Rhea" id="RHEA-COMP:11369"/>
        <dbReference type="Rhea" id="RHEA-COMP:11370"/>
        <dbReference type="ChEBI" id="CHEBI:15378"/>
        <dbReference type="ChEBI" id="CHEBI:57856"/>
        <dbReference type="ChEBI" id="CHEBI:59789"/>
        <dbReference type="ChEBI" id="CHEBI:85452"/>
        <dbReference type="ChEBI" id="CHEBI:85454"/>
        <dbReference type="EC" id="2.1.1.37"/>
    </reaction>
</comment>
<keyword evidence="3 5" id="KW-0949">S-adenosyl-L-methionine</keyword>
<dbReference type="PROSITE" id="PS00094">
    <property type="entry name" value="C5_MTASE_1"/>
    <property type="match status" value="1"/>
</dbReference>
<dbReference type="GO" id="GO:0044027">
    <property type="term" value="P:negative regulation of gene expression via chromosomal CpG island methylation"/>
    <property type="evidence" value="ECO:0007669"/>
    <property type="project" value="TreeGrafter"/>
</dbReference>
<dbReference type="PRINTS" id="PR00105">
    <property type="entry name" value="C5METTRFRASE"/>
</dbReference>
<reference evidence="8 9" key="1">
    <citation type="submission" date="2019-03" db="EMBL/GenBank/DDBJ databases">
        <authorList>
            <person name="Kim M.K.M."/>
        </authorList>
    </citation>
    <scope>NUCLEOTIDE SEQUENCE [LARGE SCALE GENOMIC DNA]</scope>
    <source>
        <strain evidence="8 9">18JY21-1</strain>
    </source>
</reference>
<dbReference type="PROSITE" id="PS00095">
    <property type="entry name" value="C5_MTASE_2"/>
    <property type="match status" value="1"/>
</dbReference>
<organism evidence="8 9">
    <name type="scientific">Paenibacillus albiflavus</name>
    <dbReference type="NCBI Taxonomy" id="2545760"/>
    <lineage>
        <taxon>Bacteria</taxon>
        <taxon>Bacillati</taxon>
        <taxon>Bacillota</taxon>
        <taxon>Bacilli</taxon>
        <taxon>Bacillales</taxon>
        <taxon>Paenibacillaceae</taxon>
        <taxon>Paenibacillus</taxon>
    </lineage>
</organism>
<dbReference type="InterPro" id="IPR001525">
    <property type="entry name" value="C5_MeTfrase"/>
</dbReference>
<evidence type="ECO:0000313" key="9">
    <source>
        <dbReference type="Proteomes" id="UP000295418"/>
    </source>
</evidence>
<evidence type="ECO:0000256" key="6">
    <source>
        <dbReference type="RuleBase" id="RU000416"/>
    </source>
</evidence>
<dbReference type="InterPro" id="IPR031303">
    <property type="entry name" value="C5_meth_CS"/>
</dbReference>
<dbReference type="Gene3D" id="3.90.120.10">
    <property type="entry name" value="DNA Methylase, subunit A, domain 2"/>
    <property type="match status" value="1"/>
</dbReference>
<dbReference type="OrthoDB" id="9813719at2"/>
<evidence type="ECO:0000256" key="7">
    <source>
        <dbReference type="RuleBase" id="RU000417"/>
    </source>
</evidence>
<dbReference type="InterPro" id="IPR018117">
    <property type="entry name" value="C5_DNA_meth_AS"/>
</dbReference>
<name>A0A4R4EAD1_9BACL</name>
<protein>
    <recommendedName>
        <fullName evidence="7">Cytosine-specific methyltransferase</fullName>
        <ecNumber evidence="7">2.1.1.37</ecNumber>
    </recommendedName>
</protein>
<dbReference type="PANTHER" id="PTHR10629">
    <property type="entry name" value="CYTOSINE-SPECIFIC METHYLTRANSFERASE"/>
    <property type="match status" value="1"/>
</dbReference>
<dbReference type="InterPro" id="IPR050390">
    <property type="entry name" value="C5-Methyltransferase"/>
</dbReference>
<keyword evidence="4" id="KW-0680">Restriction system</keyword>
<dbReference type="Proteomes" id="UP000295418">
    <property type="component" value="Unassembled WGS sequence"/>
</dbReference>
<dbReference type="RefSeq" id="WP_132419636.1">
    <property type="nucleotide sequence ID" value="NZ_SKFG01000023.1"/>
</dbReference>
<dbReference type="EMBL" id="SKFG01000023">
    <property type="protein sequence ID" value="TCZ75061.1"/>
    <property type="molecule type" value="Genomic_DNA"/>
</dbReference>
<dbReference type="PANTHER" id="PTHR10629:SF52">
    <property type="entry name" value="DNA (CYTOSINE-5)-METHYLTRANSFERASE 1"/>
    <property type="match status" value="1"/>
</dbReference>
<dbReference type="Pfam" id="PF00145">
    <property type="entry name" value="DNA_methylase"/>
    <property type="match status" value="1"/>
</dbReference>
<dbReference type="GO" id="GO:0003886">
    <property type="term" value="F:DNA (cytosine-5-)-methyltransferase activity"/>
    <property type="evidence" value="ECO:0007669"/>
    <property type="project" value="UniProtKB-EC"/>
</dbReference>
<evidence type="ECO:0000256" key="2">
    <source>
        <dbReference type="ARBA" id="ARBA00022679"/>
    </source>
</evidence>
<dbReference type="InterPro" id="IPR029063">
    <property type="entry name" value="SAM-dependent_MTases_sf"/>
</dbReference>
<gene>
    <name evidence="8" type="ORF">E0485_18910</name>
</gene>
<keyword evidence="1 5" id="KW-0489">Methyltransferase</keyword>
<comment type="caution">
    <text evidence="8">The sequence shown here is derived from an EMBL/GenBank/DDBJ whole genome shotgun (WGS) entry which is preliminary data.</text>
</comment>
<dbReference type="SUPFAM" id="SSF53335">
    <property type="entry name" value="S-adenosyl-L-methionine-dependent methyltransferases"/>
    <property type="match status" value="1"/>
</dbReference>
<dbReference type="NCBIfam" id="TIGR00675">
    <property type="entry name" value="dcm"/>
    <property type="match status" value="1"/>
</dbReference>
<dbReference type="GO" id="GO:0032259">
    <property type="term" value="P:methylation"/>
    <property type="evidence" value="ECO:0007669"/>
    <property type="project" value="UniProtKB-KW"/>
</dbReference>
<evidence type="ECO:0000256" key="3">
    <source>
        <dbReference type="ARBA" id="ARBA00022691"/>
    </source>
</evidence>
<keyword evidence="2 5" id="KW-0808">Transferase</keyword>
<feature type="active site" evidence="5">
    <location>
        <position position="97"/>
    </location>
</feature>
<dbReference type="GO" id="GO:0009307">
    <property type="term" value="P:DNA restriction-modification system"/>
    <property type="evidence" value="ECO:0007669"/>
    <property type="project" value="UniProtKB-KW"/>
</dbReference>
<dbReference type="Gene3D" id="3.40.50.150">
    <property type="entry name" value="Vaccinia Virus protein VP39"/>
    <property type="match status" value="1"/>
</dbReference>
<evidence type="ECO:0000256" key="5">
    <source>
        <dbReference type="PROSITE-ProRule" id="PRU01016"/>
    </source>
</evidence>
<proteinExistence type="inferred from homology"/>
<evidence type="ECO:0000313" key="8">
    <source>
        <dbReference type="EMBL" id="TCZ75061.1"/>
    </source>
</evidence>